<keyword evidence="1" id="KW-0812">Transmembrane</keyword>
<dbReference type="Pfam" id="PF01757">
    <property type="entry name" value="Acyl_transf_3"/>
    <property type="match status" value="1"/>
</dbReference>
<evidence type="ECO:0000256" key="1">
    <source>
        <dbReference type="SAM" id="Phobius"/>
    </source>
</evidence>
<keyword evidence="1" id="KW-0472">Membrane</keyword>
<protein>
    <recommendedName>
        <fullName evidence="2">Acyltransferase 3 domain-containing protein</fullName>
    </recommendedName>
</protein>
<feature type="transmembrane region" description="Helical" evidence="1">
    <location>
        <begin position="89"/>
        <end position="105"/>
    </location>
</feature>
<evidence type="ECO:0000259" key="2">
    <source>
        <dbReference type="Pfam" id="PF01757"/>
    </source>
</evidence>
<feature type="transmembrane region" description="Helical" evidence="1">
    <location>
        <begin position="244"/>
        <end position="267"/>
    </location>
</feature>
<feature type="transmembrane region" description="Helical" evidence="1">
    <location>
        <begin position="152"/>
        <end position="169"/>
    </location>
</feature>
<dbReference type="OrthoDB" id="290051at2"/>
<dbReference type="GO" id="GO:0016747">
    <property type="term" value="F:acyltransferase activity, transferring groups other than amino-acyl groups"/>
    <property type="evidence" value="ECO:0007669"/>
    <property type="project" value="InterPro"/>
</dbReference>
<feature type="transmembrane region" description="Helical" evidence="1">
    <location>
        <begin position="38"/>
        <end position="56"/>
    </location>
</feature>
<feature type="domain" description="Acyltransferase 3" evidence="2">
    <location>
        <begin position="1"/>
        <end position="295"/>
    </location>
</feature>
<keyword evidence="1" id="KW-1133">Transmembrane helix</keyword>
<dbReference type="InterPro" id="IPR050879">
    <property type="entry name" value="Acyltransferase_3"/>
</dbReference>
<dbReference type="Proteomes" id="UP000244193">
    <property type="component" value="Chromosome"/>
</dbReference>
<keyword evidence="4" id="KW-1185">Reference proteome</keyword>
<dbReference type="AlphaFoldDB" id="A0A2S0RBJ5"/>
<evidence type="ECO:0000313" key="3">
    <source>
        <dbReference type="EMBL" id="AWA28608.1"/>
    </source>
</evidence>
<reference evidence="3 4" key="1">
    <citation type="submission" date="2018-04" db="EMBL/GenBank/DDBJ databases">
        <title>Genome sequencing of Flavobacterium sp. HYN0048.</title>
        <authorList>
            <person name="Yi H."/>
            <person name="Baek C."/>
        </authorList>
    </citation>
    <scope>NUCLEOTIDE SEQUENCE [LARGE SCALE GENOMIC DNA]</scope>
    <source>
        <strain evidence="3 4">HYN0048</strain>
    </source>
</reference>
<accession>A0A2S0RBJ5</accession>
<feature type="transmembrane region" description="Helical" evidence="1">
    <location>
        <begin position="209"/>
        <end position="232"/>
    </location>
</feature>
<dbReference type="InterPro" id="IPR002656">
    <property type="entry name" value="Acyl_transf_3_dom"/>
</dbReference>
<name>A0A2S0RBJ5_9FLAO</name>
<dbReference type="PANTHER" id="PTHR23028:SF53">
    <property type="entry name" value="ACYL_TRANSF_3 DOMAIN-CONTAINING PROTEIN"/>
    <property type="match status" value="1"/>
</dbReference>
<feature type="transmembrane region" description="Helical" evidence="1">
    <location>
        <begin position="181"/>
        <end position="203"/>
    </location>
</feature>
<dbReference type="GO" id="GO:0016020">
    <property type="term" value="C:membrane"/>
    <property type="evidence" value="ECO:0007669"/>
    <property type="project" value="TreeGrafter"/>
</dbReference>
<organism evidence="3 4">
    <name type="scientific">Flavobacterium magnum</name>
    <dbReference type="NCBI Taxonomy" id="2162713"/>
    <lineage>
        <taxon>Bacteria</taxon>
        <taxon>Pseudomonadati</taxon>
        <taxon>Bacteroidota</taxon>
        <taxon>Flavobacteriia</taxon>
        <taxon>Flavobacteriales</taxon>
        <taxon>Flavobacteriaceae</taxon>
        <taxon>Flavobacterium</taxon>
    </lineage>
</organism>
<dbReference type="GO" id="GO:0000271">
    <property type="term" value="P:polysaccharide biosynthetic process"/>
    <property type="evidence" value="ECO:0007669"/>
    <property type="project" value="TreeGrafter"/>
</dbReference>
<feature type="transmembrane region" description="Helical" evidence="1">
    <location>
        <begin position="279"/>
        <end position="298"/>
    </location>
</feature>
<dbReference type="RefSeq" id="WP_108369200.1">
    <property type="nucleotide sequence ID" value="NZ_CP028811.1"/>
</dbReference>
<proteinExistence type="predicted"/>
<dbReference type="KEGG" id="fmg:HYN48_00100"/>
<dbReference type="EMBL" id="CP028811">
    <property type="protein sequence ID" value="AWA28608.1"/>
    <property type="molecule type" value="Genomic_DNA"/>
</dbReference>
<gene>
    <name evidence="3" type="ORF">HYN48_00100</name>
</gene>
<sequence>MSGFLIGTILYRLYVDQHFRLPTVLSFLRRRWLRTLPLYYTILLVNILIGVVYSGLPDGLWKYFFFLQNATGKIPLFFVESWSLSVEEFSYVLLPLLLLLTGVVFRPNNRSLFFLLGTCLLLLCSFGARLYFHQTTQNTDVVVWNTDLKMVVVYRLDAIYMGVLCSWIAENFKKFWINSKWMLCFAGLLILCFLFAGIGYFQFTIRNAPLFWNVFYLTVVTTAIALFLPVLSDWKKTEWMISKPIAFVSMISYSVYLWHYSIVLQLMRSWFYQSDRYTFTALYISITLLLSWFTYALIEKPVLAFRDRKKT</sequence>
<evidence type="ECO:0000313" key="4">
    <source>
        <dbReference type="Proteomes" id="UP000244193"/>
    </source>
</evidence>
<feature type="transmembrane region" description="Helical" evidence="1">
    <location>
        <begin position="112"/>
        <end position="132"/>
    </location>
</feature>
<dbReference type="PANTHER" id="PTHR23028">
    <property type="entry name" value="ACETYLTRANSFERASE"/>
    <property type="match status" value="1"/>
</dbReference>